<reference evidence="3 4" key="1">
    <citation type="submission" date="2023-10" db="EMBL/GenBank/DDBJ databases">
        <title>Chromosome-scale genome assembly provides insights into flower coloration mechanisms of Canna indica.</title>
        <authorList>
            <person name="Li C."/>
        </authorList>
    </citation>
    <scope>NUCLEOTIDE SEQUENCE [LARGE SCALE GENOMIC DNA]</scope>
    <source>
        <tissue evidence="3">Flower</tissue>
    </source>
</reference>
<dbReference type="AlphaFoldDB" id="A0AAQ3K4T9"/>
<dbReference type="InterPro" id="IPR006121">
    <property type="entry name" value="HMA_dom"/>
</dbReference>
<evidence type="ECO:0000259" key="2">
    <source>
        <dbReference type="PROSITE" id="PS50846"/>
    </source>
</evidence>
<keyword evidence="1" id="KW-0479">Metal-binding</keyword>
<dbReference type="CDD" id="cd00371">
    <property type="entry name" value="HMA"/>
    <property type="match status" value="1"/>
</dbReference>
<protein>
    <recommendedName>
        <fullName evidence="2">HMA domain-containing protein</fullName>
    </recommendedName>
</protein>
<dbReference type="GO" id="GO:0046872">
    <property type="term" value="F:metal ion binding"/>
    <property type="evidence" value="ECO:0007669"/>
    <property type="project" value="UniProtKB-KW"/>
</dbReference>
<proteinExistence type="predicted"/>
<dbReference type="SUPFAM" id="SSF55008">
    <property type="entry name" value="HMA, heavy metal-associated domain"/>
    <property type="match status" value="1"/>
</dbReference>
<dbReference type="PROSITE" id="PS50846">
    <property type="entry name" value="HMA_2"/>
    <property type="match status" value="1"/>
</dbReference>
<feature type="domain" description="HMA" evidence="2">
    <location>
        <begin position="1"/>
        <end position="55"/>
    </location>
</feature>
<evidence type="ECO:0000313" key="3">
    <source>
        <dbReference type="EMBL" id="WOL00728.1"/>
    </source>
</evidence>
<dbReference type="PANTHER" id="PTHR22814">
    <property type="entry name" value="COPPER TRANSPORT PROTEIN ATOX1-RELATED"/>
    <property type="match status" value="1"/>
</dbReference>
<gene>
    <name evidence="3" type="ORF">Cni_G09441</name>
</gene>
<dbReference type="Proteomes" id="UP001327560">
    <property type="component" value="Chromosome 3"/>
</dbReference>
<sequence length="141" mass="16288">MDCSGCESKIRKTLSKLNGVDNVEIDMARQKVTVTGWVEQKKVLKAVRKTGRRAVLWPYPVNGAGESDIVYTQEYYRMQHPTPAHHLIFNVENPHSYNYYKHGYDYANFYGSYQTPAHNHIIDDNSRLRFSDDNPNACSIM</sequence>
<organism evidence="3 4">
    <name type="scientific">Canna indica</name>
    <name type="common">Indian-shot</name>
    <dbReference type="NCBI Taxonomy" id="4628"/>
    <lineage>
        <taxon>Eukaryota</taxon>
        <taxon>Viridiplantae</taxon>
        <taxon>Streptophyta</taxon>
        <taxon>Embryophyta</taxon>
        <taxon>Tracheophyta</taxon>
        <taxon>Spermatophyta</taxon>
        <taxon>Magnoliopsida</taxon>
        <taxon>Liliopsida</taxon>
        <taxon>Zingiberales</taxon>
        <taxon>Cannaceae</taxon>
        <taxon>Canna</taxon>
    </lineage>
</organism>
<evidence type="ECO:0000313" key="4">
    <source>
        <dbReference type="Proteomes" id="UP001327560"/>
    </source>
</evidence>
<keyword evidence="4" id="KW-1185">Reference proteome</keyword>
<dbReference type="Gene3D" id="3.30.70.100">
    <property type="match status" value="1"/>
</dbReference>
<dbReference type="Pfam" id="PF00403">
    <property type="entry name" value="HMA"/>
    <property type="match status" value="1"/>
</dbReference>
<evidence type="ECO:0000256" key="1">
    <source>
        <dbReference type="ARBA" id="ARBA00022723"/>
    </source>
</evidence>
<dbReference type="InterPro" id="IPR036163">
    <property type="entry name" value="HMA_dom_sf"/>
</dbReference>
<dbReference type="EMBL" id="CP136892">
    <property type="protein sequence ID" value="WOL00728.1"/>
    <property type="molecule type" value="Genomic_DNA"/>
</dbReference>
<dbReference type="PANTHER" id="PTHR22814:SF351">
    <property type="entry name" value="HEAVY METAL-ASSOCIATED ISOPRENYLATED PLANT PROTEIN 28"/>
    <property type="match status" value="1"/>
</dbReference>
<accession>A0AAQ3K4T9</accession>
<name>A0AAQ3K4T9_9LILI</name>